<dbReference type="RefSeq" id="WP_279650684.1">
    <property type="nucleotide sequence ID" value="NZ_CP122539.1"/>
</dbReference>
<feature type="domain" description="Phosphoribosyltransferase" evidence="2">
    <location>
        <begin position="110"/>
        <end position="173"/>
    </location>
</feature>
<protein>
    <submittedName>
        <fullName evidence="3">Phosphoribosyltransferase family protein</fullName>
    </submittedName>
</protein>
<dbReference type="PANTHER" id="PTHR47505">
    <property type="entry name" value="DNA UTILIZATION PROTEIN YHGH"/>
    <property type="match status" value="1"/>
</dbReference>
<proteinExistence type="inferred from homology"/>
<dbReference type="Pfam" id="PF00156">
    <property type="entry name" value="Pribosyltran"/>
    <property type="match status" value="1"/>
</dbReference>
<evidence type="ECO:0000256" key="1">
    <source>
        <dbReference type="ARBA" id="ARBA00008007"/>
    </source>
</evidence>
<reference evidence="3 4" key="1">
    <citation type="submission" date="2023-04" db="EMBL/GenBank/DDBJ databases">
        <title>Tenacibaculum tangerinum sp. nov., isolated from sea tidal flat of South Korea.</title>
        <authorList>
            <person name="Lee S.H."/>
            <person name="Kim J.-J."/>
        </authorList>
    </citation>
    <scope>NUCLEOTIDE SEQUENCE [LARGE SCALE GENOMIC DNA]</scope>
    <source>
        <strain evidence="3 4">GRR-S3-23</strain>
    </source>
</reference>
<keyword evidence="3" id="KW-0808">Transferase</keyword>
<keyword evidence="3" id="KW-0328">Glycosyltransferase</keyword>
<gene>
    <name evidence="3" type="ORF">P8625_11950</name>
</gene>
<name>A0ABY8L3T5_9FLAO</name>
<organism evidence="3 4">
    <name type="scientific">Tenacibaculum tangerinum</name>
    <dbReference type="NCBI Taxonomy" id="3038772"/>
    <lineage>
        <taxon>Bacteria</taxon>
        <taxon>Pseudomonadati</taxon>
        <taxon>Bacteroidota</taxon>
        <taxon>Flavobacteriia</taxon>
        <taxon>Flavobacteriales</taxon>
        <taxon>Flavobacteriaceae</taxon>
        <taxon>Tenacibaculum</taxon>
    </lineage>
</organism>
<dbReference type="GO" id="GO:0016757">
    <property type="term" value="F:glycosyltransferase activity"/>
    <property type="evidence" value="ECO:0007669"/>
    <property type="project" value="UniProtKB-KW"/>
</dbReference>
<dbReference type="InterPro" id="IPR051910">
    <property type="entry name" value="ComF/GntX_DNA_util-trans"/>
</dbReference>
<dbReference type="InterPro" id="IPR029057">
    <property type="entry name" value="PRTase-like"/>
</dbReference>
<dbReference type="Gene3D" id="3.40.50.2020">
    <property type="match status" value="1"/>
</dbReference>
<evidence type="ECO:0000313" key="4">
    <source>
        <dbReference type="Proteomes" id="UP001232001"/>
    </source>
</evidence>
<dbReference type="Proteomes" id="UP001232001">
    <property type="component" value="Chromosome"/>
</dbReference>
<evidence type="ECO:0000259" key="2">
    <source>
        <dbReference type="Pfam" id="PF00156"/>
    </source>
</evidence>
<dbReference type="PANTHER" id="PTHR47505:SF1">
    <property type="entry name" value="DNA UTILIZATION PROTEIN YHGH"/>
    <property type="match status" value="1"/>
</dbReference>
<comment type="similarity">
    <text evidence="1">Belongs to the ComF/GntX family.</text>
</comment>
<dbReference type="SUPFAM" id="SSF53271">
    <property type="entry name" value="PRTase-like"/>
    <property type="match status" value="1"/>
</dbReference>
<dbReference type="InterPro" id="IPR000836">
    <property type="entry name" value="PRTase_dom"/>
</dbReference>
<keyword evidence="4" id="KW-1185">Reference proteome</keyword>
<dbReference type="EMBL" id="CP122539">
    <property type="protein sequence ID" value="WGH74790.1"/>
    <property type="molecule type" value="Genomic_DNA"/>
</dbReference>
<evidence type="ECO:0000313" key="3">
    <source>
        <dbReference type="EMBL" id="WGH74790.1"/>
    </source>
</evidence>
<sequence length="179" mass="20594">MSNFYGKIPVQNVRAFLLYQKEGIAQKLIHELKYKNQPEIGIFVAEWFGETLKSLGIFTDVDYIVPVPLYIQKLKKRGYNQLTMFGKKLGDVLQIEYKPNILIRTSFTTTQTQQQRFERFSNSNTKFKLTNTLIFENKHVLLIDDVITTGATLEACATELLKTKNITISIAAMAYTQKN</sequence>
<accession>A0ABY8L3T5</accession>
<dbReference type="CDD" id="cd06223">
    <property type="entry name" value="PRTases_typeI"/>
    <property type="match status" value="1"/>
</dbReference>